<sequence length="997" mass="114373">MRLLVEDVAYTSQDTLPVIFKQLANTSYPAFERAMRHLNVKFLSTRHKKTYMPSETIGNNENRSAKLFGLGREAKWSGAPFVVTDKTTAWEFYNHEAFDIDREMIRDWNNSLNTLLIFVSASLEFCEHGTSMINSIPRRQTALYSAVLTAFIVESMKLLEEDPADATRDILFTISKQLANTSFPAFEQVAYQVPRYAVVVNGLFFISLSCAIIASLLAVLALQWVANYDMGLNTSSSRKRALQRHARLRGIQKWKMSELIASLPLLIFVALFLFFVGIANWLWHTNLEISRIVIGGIGIGSLLYMVTNVISIINVDAPFRTPVSKELFRILRWYIVIIKNIATELIPKLVSERVSILRGERRRRPPVNIAGQSFTFTKHEEIALDGRDAVTLDGLGWLANNTEISPTATNIFIALLKELAEVPAKSLMKPEWIDDGPWEAVFEMLCAPYIGKKEYSTDEVERAKWICKGLGIIPQALQQRTFQRFLKDWRESDDHSISSLAYFASYRQYPDRSSYRQDRSTMMGTALGYTKEVIHQIGDNYFHFMLLNAEKQWPYLNIYQRTSLVHQIAHAWEISSVMIRDGSSSVSIPVYLMEIVHDLLGVGVSVDDDASRTHYPPENPHMQVKQWNGAHNRLLRAMQQQLISQISRRFKSLSDITKELEILSTIGRLKPLGDREKDDLIWSMITKHTEDDEFHEFQRICDILCKGLRCRHTVPAWVGLVPALDDFLDRLHPHSFYFYSKVIRFIHHFVGVYVGVYDSSKFNVLMQVRDPCLAWIVSWQCPSDFQFQALINPNVRSWNDTIVHEIVDLLYAHSGRRHTIVESDSRVAFCRAIILESSSSARTKVLEGLARYEWRSNDTNGAKKESSNSDVFSIRSLLIQIVGFQWFYEEFHRADGFNWLLCIANGGMRPDNRLLKNDILTEILSVGESSTQIQYQSNRQALASLKIALLWIWKDAVVQICGGHVEWRVAQMDDKAEDNDHGNVFGWFETRPSSEQE</sequence>
<protein>
    <submittedName>
        <fullName evidence="1">9393_t:CDS:1</fullName>
    </submittedName>
</protein>
<reference evidence="1" key="1">
    <citation type="submission" date="2021-06" db="EMBL/GenBank/DDBJ databases">
        <authorList>
            <person name="Kallberg Y."/>
            <person name="Tangrot J."/>
            <person name="Rosling A."/>
        </authorList>
    </citation>
    <scope>NUCLEOTIDE SEQUENCE</scope>
    <source>
        <strain evidence="1">CL356</strain>
    </source>
</reference>
<accession>A0ACA9K5B5</accession>
<proteinExistence type="predicted"/>
<dbReference type="Proteomes" id="UP000789525">
    <property type="component" value="Unassembled WGS sequence"/>
</dbReference>
<keyword evidence="2" id="KW-1185">Reference proteome</keyword>
<gene>
    <name evidence="1" type="ORF">ACOLOM_LOCUS837</name>
</gene>
<organism evidence="1 2">
    <name type="scientific">Acaulospora colombiana</name>
    <dbReference type="NCBI Taxonomy" id="27376"/>
    <lineage>
        <taxon>Eukaryota</taxon>
        <taxon>Fungi</taxon>
        <taxon>Fungi incertae sedis</taxon>
        <taxon>Mucoromycota</taxon>
        <taxon>Glomeromycotina</taxon>
        <taxon>Glomeromycetes</taxon>
        <taxon>Diversisporales</taxon>
        <taxon>Acaulosporaceae</taxon>
        <taxon>Acaulospora</taxon>
    </lineage>
</organism>
<comment type="caution">
    <text evidence="1">The sequence shown here is derived from an EMBL/GenBank/DDBJ whole genome shotgun (WGS) entry which is preliminary data.</text>
</comment>
<name>A0ACA9K5B5_9GLOM</name>
<evidence type="ECO:0000313" key="2">
    <source>
        <dbReference type="Proteomes" id="UP000789525"/>
    </source>
</evidence>
<evidence type="ECO:0000313" key="1">
    <source>
        <dbReference type="EMBL" id="CAG8453009.1"/>
    </source>
</evidence>
<dbReference type="EMBL" id="CAJVPT010000918">
    <property type="protein sequence ID" value="CAG8453009.1"/>
    <property type="molecule type" value="Genomic_DNA"/>
</dbReference>